<evidence type="ECO:0000313" key="6">
    <source>
        <dbReference type="RefSeq" id="XP_030986060.1"/>
    </source>
</evidence>
<dbReference type="Gene3D" id="1.25.40.10">
    <property type="entry name" value="Tetratricopeptide repeat domain"/>
    <property type="match status" value="5"/>
</dbReference>
<keyword evidence="2 3" id="KW-0802">TPR repeat</keyword>
<dbReference type="InterPro" id="IPR040962">
    <property type="entry name" value="TPR_22"/>
</dbReference>
<dbReference type="Pfam" id="PF18833">
    <property type="entry name" value="TPR_22"/>
    <property type="match status" value="1"/>
</dbReference>
<feature type="repeat" description="TPR" evidence="3">
    <location>
        <begin position="652"/>
        <end position="685"/>
    </location>
</feature>
<feature type="repeat" description="TPR" evidence="3">
    <location>
        <begin position="456"/>
        <end position="489"/>
    </location>
</feature>
<gene>
    <name evidence="6" type="ORF">PgNI_00801</name>
</gene>
<dbReference type="PANTHER" id="PTHR15704:SF7">
    <property type="entry name" value="SUPERKILLER COMPLEX PROTEIN 3"/>
    <property type="match status" value="1"/>
</dbReference>
<evidence type="ECO:0000256" key="1">
    <source>
        <dbReference type="ARBA" id="ARBA00022737"/>
    </source>
</evidence>
<accession>A0A6P8BFR6</accession>
<evidence type="ECO:0000256" key="2">
    <source>
        <dbReference type="ARBA" id="ARBA00022803"/>
    </source>
</evidence>
<dbReference type="SMART" id="SM00028">
    <property type="entry name" value="TPR"/>
    <property type="match status" value="10"/>
</dbReference>
<dbReference type="Pfam" id="PF13181">
    <property type="entry name" value="TPR_8"/>
    <property type="match status" value="2"/>
</dbReference>
<evidence type="ECO:0008006" key="7">
    <source>
        <dbReference type="Google" id="ProtNLM"/>
    </source>
</evidence>
<dbReference type="InterPro" id="IPR019734">
    <property type="entry name" value="TPR_rpt"/>
</dbReference>
<feature type="compositionally biased region" description="Acidic residues" evidence="4">
    <location>
        <begin position="334"/>
        <end position="345"/>
    </location>
</feature>
<dbReference type="PANTHER" id="PTHR15704">
    <property type="entry name" value="SUPERKILLER 3 PROTEIN-RELATED"/>
    <property type="match status" value="1"/>
</dbReference>
<reference evidence="6" key="3">
    <citation type="submission" date="2025-08" db="UniProtKB">
        <authorList>
            <consortium name="RefSeq"/>
        </authorList>
    </citation>
    <scope>IDENTIFICATION</scope>
    <source>
        <strain evidence="6">NI907</strain>
    </source>
</reference>
<protein>
    <recommendedName>
        <fullName evidence="7">Superkiller protein 3</fullName>
    </recommendedName>
</protein>
<dbReference type="PROSITE" id="PS50005">
    <property type="entry name" value="TPR"/>
    <property type="match status" value="5"/>
</dbReference>
<dbReference type="GeneID" id="41955792"/>
<evidence type="ECO:0000313" key="5">
    <source>
        <dbReference type="Proteomes" id="UP000515153"/>
    </source>
</evidence>
<sequence>MSKAALKAIGELIRQSKWGDAIEQARQFVQKEPKSFQGYIFLAFALDKNQKLEESEESYLAAAALKPDDPQPWQGLVKLYQKQGSNKIAAYKVAALELAQRYRDANDMYRCQCAIDDFTKHAQAQGEASYVEALEVILPDSPIYPALEGRLPHPAKTYETIARFLETDEKKRINTLIGERRTRIGARVSEVTIEVKREVWGRSRLGHIYREIINWTNDDDLRRVYEEKLLQHCYDRLLVFAPGPDKAAELEVVQKLAQDMVIIKHPFKLAWDITIDWQDHKEIREWDVTILREYCTFFPDSDLYKIITGFLTSAISPFPKQDEPKTQQQKDAETTDDESEDDEDGGAPTAFIPITDEDRILMMTEGITSADSLFAYRLMGEFYQHLEEYDSNVDLMRKSREHLASERRKTGLKFQNTENSFLVCLGTALVFFQSPRHHQEAKALFDSVLERDPTATPALIGVGLIFEEEEEFDNAIDFLERALTRDPSNLRVRTEAAWVKAQKGDYSSCREELEKSIPLLEEGGQPMKSLLAQTQYRLGVCIWNIDTSKAARKSRSGAYAQFLACLKNDLNFAPAYTSLGVYYDECSKDKNRARKCFLKAVELSPSEVDAAERLARSLADERDWDGVELVSQRVVDSGKVRPPPGSKRKGLSWPFAALGVAELNKQDYAKAVVSFQSALRISPDDYHSWVGLGESYYNSGRYIAATKATLNAQQLESTSSGPQDADDVWFTKFLLANIKRQLSSYDEAIALYEEVIERRPDEDGVSIALMQTMVESALSSIDKGLFGKAVDLAISTITFATTASSNISETFNFWKAVADSCSVFSSVQGRVGDFPVDLVRTLIGEDDEAPQYETFKEVDGVGVRVIQAKGLFSDDEKLGVHLTQCLQATILAHKRAIHACASDVHAQAVAYFNLGWAEYRAHSCLPVSLRTKSSRYLKAAVRAFKRAIELEAGNSEFWEALGVVTSSINPSVAQHAFVRSLYLNERSPSAWANLGTLALLQNDFQLANEAFTKSQSADPDYAHAWIGQGFVALLYGDSREARGLFTHAMGIAGVASAPVRQQYAMSMFDHIVAASPHDTTPIGAILQPIFALSQLRALKPQHELAVGHLLALFHERVGHHTESVTVLEPMCAALEADYETTESAESLRKFALAKADLARAYLADGLYEKAVESGEMALQLSSEDDESELKPEERNKARLSAHLALGLAQYYNDAVDEAVQYFESALEESGGDADAVCVLAQVLWAVGTEEAQDRARSSLFEVVEKQPDHVRSVLLLGAIALLDEDEESLEAVVSELQGLRASDKVGAVEQSHISDILQAVAALSAEGTDKVKGQAQTDIMLHPYLPHGWLNLSSVMDSDDGASTNAAEVAVELARRAVAPRGNLDAGDLARTYAGATNAANAQTAIAVAPWVKDGWNGLADCLAAK</sequence>
<feature type="compositionally biased region" description="Basic and acidic residues" evidence="4">
    <location>
        <begin position="320"/>
        <end position="333"/>
    </location>
</feature>
<dbReference type="Proteomes" id="UP000515153">
    <property type="component" value="Unplaced"/>
</dbReference>
<proteinExistence type="predicted"/>
<dbReference type="Pfam" id="PF13432">
    <property type="entry name" value="TPR_16"/>
    <property type="match status" value="3"/>
</dbReference>
<feature type="repeat" description="TPR" evidence="3">
    <location>
        <begin position="988"/>
        <end position="1021"/>
    </location>
</feature>
<feature type="region of interest" description="Disordered" evidence="4">
    <location>
        <begin position="318"/>
        <end position="350"/>
    </location>
</feature>
<keyword evidence="1" id="KW-0677">Repeat</keyword>
<evidence type="ECO:0000256" key="4">
    <source>
        <dbReference type="SAM" id="MobiDB-lite"/>
    </source>
</evidence>
<feature type="repeat" description="TPR" evidence="3">
    <location>
        <begin position="729"/>
        <end position="762"/>
    </location>
</feature>
<organism evidence="5 6">
    <name type="scientific">Pyricularia grisea</name>
    <name type="common">Crabgrass-specific blast fungus</name>
    <name type="synonym">Magnaporthe grisea</name>
    <dbReference type="NCBI Taxonomy" id="148305"/>
    <lineage>
        <taxon>Eukaryota</taxon>
        <taxon>Fungi</taxon>
        <taxon>Dikarya</taxon>
        <taxon>Ascomycota</taxon>
        <taxon>Pezizomycotina</taxon>
        <taxon>Sordariomycetes</taxon>
        <taxon>Sordariomycetidae</taxon>
        <taxon>Magnaporthales</taxon>
        <taxon>Pyriculariaceae</taxon>
        <taxon>Pyricularia</taxon>
    </lineage>
</organism>
<keyword evidence="5" id="KW-1185">Reference proteome</keyword>
<name>A0A6P8BFR6_PYRGI</name>
<dbReference type="KEGG" id="pgri:PgNI_00801"/>
<reference evidence="6" key="2">
    <citation type="submission" date="2019-10" db="EMBL/GenBank/DDBJ databases">
        <authorList>
            <consortium name="NCBI Genome Project"/>
        </authorList>
    </citation>
    <scope>NUCLEOTIDE SEQUENCE</scope>
    <source>
        <strain evidence="6">NI907</strain>
    </source>
</reference>
<dbReference type="InterPro" id="IPR011990">
    <property type="entry name" value="TPR-like_helical_dom_sf"/>
</dbReference>
<reference evidence="6" key="1">
    <citation type="journal article" date="2019" name="Mol. Biol. Evol.">
        <title>Blast fungal genomes show frequent chromosomal changes, gene gains and losses, and effector gene turnover.</title>
        <authorList>
            <person name="Gomez Luciano L.B."/>
            <person name="Jason Tsai I."/>
            <person name="Chuma I."/>
            <person name="Tosa Y."/>
            <person name="Chen Y.H."/>
            <person name="Li J.Y."/>
            <person name="Li M.Y."/>
            <person name="Jade Lu M.Y."/>
            <person name="Nakayashiki H."/>
            <person name="Li W.H."/>
        </authorList>
    </citation>
    <scope>NUCLEOTIDE SEQUENCE</scope>
    <source>
        <strain evidence="6">NI907</strain>
    </source>
</reference>
<dbReference type="RefSeq" id="XP_030986060.1">
    <property type="nucleotide sequence ID" value="XM_031120878.1"/>
</dbReference>
<evidence type="ECO:0000256" key="3">
    <source>
        <dbReference type="PROSITE-ProRule" id="PRU00339"/>
    </source>
</evidence>
<dbReference type="SUPFAM" id="SSF48452">
    <property type="entry name" value="TPR-like"/>
    <property type="match status" value="4"/>
</dbReference>
<dbReference type="InterPro" id="IPR039226">
    <property type="entry name" value="Ski3/TTC37"/>
</dbReference>
<dbReference type="GO" id="GO:0006401">
    <property type="term" value="P:RNA catabolic process"/>
    <property type="evidence" value="ECO:0007669"/>
    <property type="project" value="InterPro"/>
</dbReference>
<dbReference type="GO" id="GO:0055087">
    <property type="term" value="C:Ski complex"/>
    <property type="evidence" value="ECO:0007669"/>
    <property type="project" value="InterPro"/>
</dbReference>
<feature type="repeat" description="TPR" evidence="3">
    <location>
        <begin position="1151"/>
        <end position="1184"/>
    </location>
</feature>